<dbReference type="InterPro" id="IPR013207">
    <property type="entry name" value="LGFP"/>
</dbReference>
<feature type="signal peptide" evidence="1">
    <location>
        <begin position="1"/>
        <end position="28"/>
    </location>
</feature>
<dbReference type="PROSITE" id="PS51318">
    <property type="entry name" value="TAT"/>
    <property type="match status" value="1"/>
</dbReference>
<keyword evidence="3" id="KW-1185">Reference proteome</keyword>
<dbReference type="Proteomes" id="UP001500320">
    <property type="component" value="Unassembled WGS sequence"/>
</dbReference>
<organism evidence="2 3">
    <name type="scientific">Planomonospora alba</name>
    <dbReference type="NCBI Taxonomy" id="161354"/>
    <lineage>
        <taxon>Bacteria</taxon>
        <taxon>Bacillati</taxon>
        <taxon>Actinomycetota</taxon>
        <taxon>Actinomycetes</taxon>
        <taxon>Streptosporangiales</taxon>
        <taxon>Streptosporangiaceae</taxon>
        <taxon>Planomonospora</taxon>
    </lineage>
</organism>
<evidence type="ECO:0000256" key="1">
    <source>
        <dbReference type="SAM" id="SignalP"/>
    </source>
</evidence>
<dbReference type="EMBL" id="BAAAUT010000076">
    <property type="protein sequence ID" value="GAA3162814.1"/>
    <property type="molecule type" value="Genomic_DNA"/>
</dbReference>
<keyword evidence="1" id="KW-0732">Signal</keyword>
<proteinExistence type="predicted"/>
<sequence length="182" mass="19295">MNRRTILPVTAALASAAALSVAALPAHASATATAGGCAIRPYGLIGARWAQLGGANGKLGCPTTTERDIHQNGVGWAGRRQTFARGQIAWSPKNGANLVVAAWSEGNRAYFDWHRTDRAFDKFIVLQTSAAGGEQVDFRGGFRGRAYTVMRTNGGYRWNVKGCDSGVFGSSCQKTWTVSVTG</sequence>
<comment type="caution">
    <text evidence="2">The sequence shown here is derived from an EMBL/GenBank/DDBJ whole genome shotgun (WGS) entry which is preliminary data.</text>
</comment>
<accession>A0ABP6NZR7</accession>
<evidence type="ECO:0000313" key="3">
    <source>
        <dbReference type="Proteomes" id="UP001500320"/>
    </source>
</evidence>
<dbReference type="RefSeq" id="WP_344865798.1">
    <property type="nucleotide sequence ID" value="NZ_BAAAUT010000076.1"/>
</dbReference>
<dbReference type="Pfam" id="PF08310">
    <property type="entry name" value="LGFP"/>
    <property type="match status" value="1"/>
</dbReference>
<evidence type="ECO:0000313" key="2">
    <source>
        <dbReference type="EMBL" id="GAA3162814.1"/>
    </source>
</evidence>
<gene>
    <name evidence="2" type="ORF">GCM10010466_62230</name>
</gene>
<feature type="chain" id="PRO_5047357628" evidence="1">
    <location>
        <begin position="29"/>
        <end position="182"/>
    </location>
</feature>
<protein>
    <submittedName>
        <fullName evidence="2">Uncharacterized protein</fullName>
    </submittedName>
</protein>
<name>A0ABP6NZR7_9ACTN</name>
<dbReference type="InterPro" id="IPR006311">
    <property type="entry name" value="TAT_signal"/>
</dbReference>
<reference evidence="3" key="1">
    <citation type="journal article" date="2019" name="Int. J. Syst. Evol. Microbiol.">
        <title>The Global Catalogue of Microorganisms (GCM) 10K type strain sequencing project: providing services to taxonomists for standard genome sequencing and annotation.</title>
        <authorList>
            <consortium name="The Broad Institute Genomics Platform"/>
            <consortium name="The Broad Institute Genome Sequencing Center for Infectious Disease"/>
            <person name="Wu L."/>
            <person name="Ma J."/>
        </authorList>
    </citation>
    <scope>NUCLEOTIDE SEQUENCE [LARGE SCALE GENOMIC DNA]</scope>
    <source>
        <strain evidence="3">JCM 9373</strain>
    </source>
</reference>